<dbReference type="InterPro" id="IPR000462">
    <property type="entry name" value="CDP-OH_P_trans"/>
</dbReference>
<evidence type="ECO:0000256" key="8">
    <source>
        <dbReference type="ARBA" id="ARBA00022692"/>
    </source>
</evidence>
<evidence type="ECO:0000256" key="9">
    <source>
        <dbReference type="ARBA" id="ARBA00022989"/>
    </source>
</evidence>
<organism evidence="17 18">
    <name type="scientific">Sorangium cellulosum</name>
    <name type="common">Polyangium cellulosum</name>
    <dbReference type="NCBI Taxonomy" id="56"/>
    <lineage>
        <taxon>Bacteria</taxon>
        <taxon>Pseudomonadati</taxon>
        <taxon>Myxococcota</taxon>
        <taxon>Polyangia</taxon>
        <taxon>Polyangiales</taxon>
        <taxon>Polyangiaceae</taxon>
        <taxon>Sorangium</taxon>
    </lineage>
</organism>
<protein>
    <recommendedName>
        <fullName evidence="5">CDP-diacylglycerol--serine O-phosphatidyltransferase</fullName>
        <ecNumber evidence="4">2.7.8.8</ecNumber>
    </recommendedName>
    <alternativeName>
        <fullName evidence="14">Phosphatidylserine synthase</fullName>
    </alternativeName>
</protein>
<evidence type="ECO:0000256" key="6">
    <source>
        <dbReference type="ARBA" id="ARBA00022516"/>
    </source>
</evidence>
<evidence type="ECO:0000313" key="17">
    <source>
        <dbReference type="EMBL" id="KYF68274.1"/>
    </source>
</evidence>
<feature type="transmembrane region" description="Helical" evidence="16">
    <location>
        <begin position="12"/>
        <end position="33"/>
    </location>
</feature>
<dbReference type="NCBIfam" id="TIGR00473">
    <property type="entry name" value="pssA"/>
    <property type="match status" value="1"/>
</dbReference>
<evidence type="ECO:0000256" key="1">
    <source>
        <dbReference type="ARBA" id="ARBA00000287"/>
    </source>
</evidence>
<feature type="transmembrane region" description="Helical" evidence="16">
    <location>
        <begin position="106"/>
        <end position="124"/>
    </location>
</feature>
<accession>A0A150QJY4</accession>
<dbReference type="EC" id="2.7.8.8" evidence="4"/>
<dbReference type="GO" id="GO:0016020">
    <property type="term" value="C:membrane"/>
    <property type="evidence" value="ECO:0007669"/>
    <property type="project" value="InterPro"/>
</dbReference>
<dbReference type="GO" id="GO:0012505">
    <property type="term" value="C:endomembrane system"/>
    <property type="evidence" value="ECO:0007669"/>
    <property type="project" value="UniProtKB-SubCell"/>
</dbReference>
<dbReference type="Proteomes" id="UP000075260">
    <property type="component" value="Unassembled WGS sequence"/>
</dbReference>
<dbReference type="InterPro" id="IPR004533">
    <property type="entry name" value="CDP-diaglyc--ser_O-PTrfase"/>
</dbReference>
<evidence type="ECO:0000256" key="15">
    <source>
        <dbReference type="RuleBase" id="RU003750"/>
    </source>
</evidence>
<keyword evidence="11 16" id="KW-0472">Membrane</keyword>
<dbReference type="Pfam" id="PF01066">
    <property type="entry name" value="CDP-OH_P_transf"/>
    <property type="match status" value="1"/>
</dbReference>
<keyword evidence="8 16" id="KW-0812">Transmembrane</keyword>
<keyword evidence="12" id="KW-0594">Phospholipid biosynthesis</keyword>
<comment type="subcellular location">
    <subcellularLocation>
        <location evidence="2">Endomembrane system</location>
        <topology evidence="2">Multi-pass membrane protein</topology>
    </subcellularLocation>
</comment>
<dbReference type="EMBL" id="JEMA01000581">
    <property type="protein sequence ID" value="KYF68274.1"/>
    <property type="molecule type" value="Genomic_DNA"/>
</dbReference>
<dbReference type="InterPro" id="IPR048254">
    <property type="entry name" value="CDP_ALCOHOL_P_TRANSF_CS"/>
</dbReference>
<keyword evidence="9 16" id="KW-1133">Transmembrane helix</keyword>
<dbReference type="PANTHER" id="PTHR14269:SF61">
    <property type="entry name" value="CDP-DIACYLGLYCEROL--SERINE O-PHOSPHATIDYLTRANSFERASE"/>
    <property type="match status" value="1"/>
</dbReference>
<feature type="transmembrane region" description="Helical" evidence="16">
    <location>
        <begin position="82"/>
        <end position="100"/>
    </location>
</feature>
<keyword evidence="10" id="KW-0443">Lipid metabolism</keyword>
<keyword evidence="7 15" id="KW-0808">Transferase</keyword>
<dbReference type="AlphaFoldDB" id="A0A150QJY4"/>
<feature type="transmembrane region" description="Helical" evidence="16">
    <location>
        <begin position="204"/>
        <end position="223"/>
    </location>
</feature>
<keyword evidence="6" id="KW-0444">Lipid biosynthesis</keyword>
<dbReference type="PROSITE" id="PS00379">
    <property type="entry name" value="CDP_ALCOHOL_P_TRANSF"/>
    <property type="match status" value="1"/>
</dbReference>
<evidence type="ECO:0000256" key="7">
    <source>
        <dbReference type="ARBA" id="ARBA00022679"/>
    </source>
</evidence>
<comment type="catalytic activity">
    <reaction evidence="1">
        <text>a CDP-1,2-diacyl-sn-glycerol + L-serine = a 1,2-diacyl-sn-glycero-3-phospho-L-serine + CMP + H(+)</text>
        <dbReference type="Rhea" id="RHEA:16913"/>
        <dbReference type="ChEBI" id="CHEBI:15378"/>
        <dbReference type="ChEBI" id="CHEBI:33384"/>
        <dbReference type="ChEBI" id="CHEBI:57262"/>
        <dbReference type="ChEBI" id="CHEBI:58332"/>
        <dbReference type="ChEBI" id="CHEBI:60377"/>
        <dbReference type="EC" id="2.7.8.8"/>
    </reaction>
</comment>
<evidence type="ECO:0000256" key="3">
    <source>
        <dbReference type="ARBA" id="ARBA00010441"/>
    </source>
</evidence>
<feature type="transmembrane region" description="Helical" evidence="16">
    <location>
        <begin position="144"/>
        <end position="163"/>
    </location>
</feature>
<evidence type="ECO:0000256" key="16">
    <source>
        <dbReference type="SAM" id="Phobius"/>
    </source>
</evidence>
<reference evidence="17 18" key="1">
    <citation type="submission" date="2014-02" db="EMBL/GenBank/DDBJ databases">
        <title>The small core and large imbalanced accessory genome model reveals a collaborative survival strategy of Sorangium cellulosum strains in nature.</title>
        <authorList>
            <person name="Han K."/>
            <person name="Peng R."/>
            <person name="Blom J."/>
            <person name="Li Y.-Z."/>
        </authorList>
    </citation>
    <scope>NUCLEOTIDE SEQUENCE [LARGE SCALE GENOMIC DNA]</scope>
    <source>
        <strain evidence="17 18">So0008-312</strain>
    </source>
</reference>
<evidence type="ECO:0000256" key="10">
    <source>
        <dbReference type="ARBA" id="ARBA00023098"/>
    </source>
</evidence>
<evidence type="ECO:0000256" key="13">
    <source>
        <dbReference type="ARBA" id="ARBA00023264"/>
    </source>
</evidence>
<keyword evidence="13" id="KW-1208">Phospholipid metabolism</keyword>
<feature type="transmembrane region" description="Helical" evidence="16">
    <location>
        <begin position="45"/>
        <end position="61"/>
    </location>
</feature>
<dbReference type="RefSeq" id="WP_061609195.1">
    <property type="nucleotide sequence ID" value="NZ_JEMA01000581.1"/>
</dbReference>
<comment type="caution">
    <text evidence="17">The sequence shown here is derived from an EMBL/GenBank/DDBJ whole genome shotgun (WGS) entry which is preliminary data.</text>
</comment>
<evidence type="ECO:0000256" key="12">
    <source>
        <dbReference type="ARBA" id="ARBA00023209"/>
    </source>
</evidence>
<sequence>MIRKRRRFELRKTLFLLPNLITLSSIFCGFDSIRRSATAQSEDDFYRAALLIVFAMFFDTLDGRVARMTKTQSAFGLQIDSLADIVSFGVAPSMLVYQWTLHRFDLAGLLVSFFFTACGAVRLARFNVLSMGEAGKPTKPSKYIVGLPIPGAAGILVSIVVANHAAAGAIGGERYASAILATTTILSLLMVSTIRFRSFKDLRLNVRTVLFVAFAVGSSAVISTQLQPAFVLVWLLGFYVLLGIFESLWHLPARLRGLPRDSAPPPRVPPAA</sequence>
<evidence type="ECO:0000256" key="11">
    <source>
        <dbReference type="ARBA" id="ARBA00023136"/>
    </source>
</evidence>
<feature type="transmembrane region" description="Helical" evidence="16">
    <location>
        <begin position="175"/>
        <end position="192"/>
    </location>
</feature>
<comment type="similarity">
    <text evidence="3 15">Belongs to the CDP-alcohol phosphatidyltransferase class-I family.</text>
</comment>
<name>A0A150QJY4_SORCE</name>
<proteinExistence type="inferred from homology"/>
<evidence type="ECO:0000313" key="18">
    <source>
        <dbReference type="Proteomes" id="UP000075260"/>
    </source>
</evidence>
<dbReference type="GO" id="GO:0008654">
    <property type="term" value="P:phospholipid biosynthetic process"/>
    <property type="evidence" value="ECO:0007669"/>
    <property type="project" value="UniProtKB-KW"/>
</dbReference>
<evidence type="ECO:0000256" key="14">
    <source>
        <dbReference type="ARBA" id="ARBA00032361"/>
    </source>
</evidence>
<dbReference type="InterPro" id="IPR043130">
    <property type="entry name" value="CDP-OH_PTrfase_TM_dom"/>
</dbReference>
<dbReference type="GO" id="GO:0003882">
    <property type="term" value="F:CDP-diacylglycerol-serine O-phosphatidyltransferase activity"/>
    <property type="evidence" value="ECO:0007669"/>
    <property type="project" value="UniProtKB-EC"/>
</dbReference>
<dbReference type="PANTHER" id="PTHR14269">
    <property type="entry name" value="CDP-DIACYLGLYCEROL--GLYCEROL-3-PHOSPHATE 3-PHOSPHATIDYLTRANSFERASE-RELATED"/>
    <property type="match status" value="1"/>
</dbReference>
<dbReference type="InterPro" id="IPR050324">
    <property type="entry name" value="CDP-alcohol_PTase-I"/>
</dbReference>
<evidence type="ECO:0000256" key="4">
    <source>
        <dbReference type="ARBA" id="ARBA00013174"/>
    </source>
</evidence>
<dbReference type="OrthoDB" id="9777147at2"/>
<evidence type="ECO:0000256" key="2">
    <source>
        <dbReference type="ARBA" id="ARBA00004127"/>
    </source>
</evidence>
<dbReference type="Gene3D" id="1.20.120.1760">
    <property type="match status" value="1"/>
</dbReference>
<feature type="transmembrane region" description="Helical" evidence="16">
    <location>
        <begin position="229"/>
        <end position="251"/>
    </location>
</feature>
<evidence type="ECO:0000256" key="5">
    <source>
        <dbReference type="ARBA" id="ARBA00017171"/>
    </source>
</evidence>
<gene>
    <name evidence="17" type="ORF">BE15_10805</name>
</gene>